<evidence type="ECO:0000313" key="2">
    <source>
        <dbReference type="Proteomes" id="UP001258181"/>
    </source>
</evidence>
<gene>
    <name evidence="1" type="ORF">J2X07_002770</name>
</gene>
<dbReference type="RefSeq" id="WP_310259616.1">
    <property type="nucleotide sequence ID" value="NZ_JAVDWA010000004.1"/>
</dbReference>
<dbReference type="Proteomes" id="UP001258181">
    <property type="component" value="Unassembled WGS sequence"/>
</dbReference>
<keyword evidence="2" id="KW-1185">Reference proteome</keyword>
<accession>A0ABU1U2Z4</accession>
<dbReference type="EMBL" id="JAVDWA010000004">
    <property type="protein sequence ID" value="MDR7073783.1"/>
    <property type="molecule type" value="Genomic_DNA"/>
</dbReference>
<organism evidence="1 2">
    <name type="scientific">Fictibacillus barbaricus</name>
    <dbReference type="NCBI Taxonomy" id="182136"/>
    <lineage>
        <taxon>Bacteria</taxon>
        <taxon>Bacillati</taxon>
        <taxon>Bacillota</taxon>
        <taxon>Bacilli</taxon>
        <taxon>Bacillales</taxon>
        <taxon>Fictibacillaceae</taxon>
        <taxon>Fictibacillus</taxon>
    </lineage>
</organism>
<evidence type="ECO:0000313" key="1">
    <source>
        <dbReference type="EMBL" id="MDR7073783.1"/>
    </source>
</evidence>
<protein>
    <submittedName>
        <fullName evidence="1">Uncharacterized protein</fullName>
    </submittedName>
</protein>
<name>A0ABU1U2Z4_9BACL</name>
<sequence>MHDNFVWDERLGISIPRLTKQWDEYKNNEQSLILLQWEKIRGGIPDRIGAIEQEINGLQDRLSLEENFEVSCQLNHKISALASVINDLWLWYRLNQHVSSKIHG</sequence>
<reference evidence="1 2" key="1">
    <citation type="submission" date="2023-07" db="EMBL/GenBank/DDBJ databases">
        <title>Sorghum-associated microbial communities from plants grown in Nebraska, USA.</title>
        <authorList>
            <person name="Schachtman D."/>
        </authorList>
    </citation>
    <scope>NUCLEOTIDE SEQUENCE [LARGE SCALE GENOMIC DNA]</scope>
    <source>
        <strain evidence="1 2">BE211</strain>
    </source>
</reference>
<proteinExistence type="predicted"/>
<comment type="caution">
    <text evidence="1">The sequence shown here is derived from an EMBL/GenBank/DDBJ whole genome shotgun (WGS) entry which is preliminary data.</text>
</comment>